<name>A0A6J7K6G6_9ZZZZ</name>
<organism evidence="1">
    <name type="scientific">freshwater metagenome</name>
    <dbReference type="NCBI Taxonomy" id="449393"/>
    <lineage>
        <taxon>unclassified sequences</taxon>
        <taxon>metagenomes</taxon>
        <taxon>ecological metagenomes</taxon>
    </lineage>
</organism>
<sequence length="90" mass="10375">MRRQPISEADLERQLLRRSVHSLHAERLNCHRCGRTPLVGEVVYRYPRERTICALCVPYRRGRPLASIPVRHGEEIRAQRLTPPVADPAA</sequence>
<reference evidence="1" key="1">
    <citation type="submission" date="2020-05" db="EMBL/GenBank/DDBJ databases">
        <authorList>
            <person name="Chiriac C."/>
            <person name="Salcher M."/>
            <person name="Ghai R."/>
            <person name="Kavagutti S V."/>
        </authorList>
    </citation>
    <scope>NUCLEOTIDE SEQUENCE</scope>
</reference>
<evidence type="ECO:0000313" key="1">
    <source>
        <dbReference type="EMBL" id="CAB4951660.1"/>
    </source>
</evidence>
<accession>A0A6J7K6G6</accession>
<gene>
    <name evidence="1" type="ORF">UFOPK3564_03524</name>
</gene>
<proteinExistence type="predicted"/>
<dbReference type="EMBL" id="CAFBMK010000349">
    <property type="protein sequence ID" value="CAB4951660.1"/>
    <property type="molecule type" value="Genomic_DNA"/>
</dbReference>
<dbReference type="AlphaFoldDB" id="A0A6J7K6G6"/>
<protein>
    <submittedName>
        <fullName evidence="1">Unannotated protein</fullName>
    </submittedName>
</protein>